<proteinExistence type="predicted"/>
<dbReference type="AlphaFoldDB" id="X1LU83"/>
<accession>X1LU83</accession>
<feature type="non-terminal residue" evidence="1">
    <location>
        <position position="1"/>
    </location>
</feature>
<evidence type="ECO:0008006" key="2">
    <source>
        <dbReference type="Google" id="ProtNLM"/>
    </source>
</evidence>
<gene>
    <name evidence="1" type="ORF">S06H3_25594</name>
</gene>
<name>X1LU83_9ZZZZ</name>
<comment type="caution">
    <text evidence="1">The sequence shown here is derived from an EMBL/GenBank/DDBJ whole genome shotgun (WGS) entry which is preliminary data.</text>
</comment>
<organism evidence="1">
    <name type="scientific">marine sediment metagenome</name>
    <dbReference type="NCBI Taxonomy" id="412755"/>
    <lineage>
        <taxon>unclassified sequences</taxon>
        <taxon>metagenomes</taxon>
        <taxon>ecological metagenomes</taxon>
    </lineage>
</organism>
<protein>
    <recommendedName>
        <fullName evidence="2">HTH araC/xylS-type domain-containing protein</fullName>
    </recommendedName>
</protein>
<dbReference type="EMBL" id="BARV01014745">
    <property type="protein sequence ID" value="GAI22658.1"/>
    <property type="molecule type" value="Genomic_DNA"/>
</dbReference>
<sequence>RKSYIRNTLKNYNIKPQDLTEQDIDFLAEETNTNIKYIKEIFRM</sequence>
<evidence type="ECO:0000313" key="1">
    <source>
        <dbReference type="EMBL" id="GAI22658.1"/>
    </source>
</evidence>
<reference evidence="1" key="1">
    <citation type="journal article" date="2014" name="Front. Microbiol.">
        <title>High frequency of phylogenetically diverse reductive dehalogenase-homologous genes in deep subseafloor sedimentary metagenomes.</title>
        <authorList>
            <person name="Kawai M."/>
            <person name="Futagami T."/>
            <person name="Toyoda A."/>
            <person name="Takaki Y."/>
            <person name="Nishi S."/>
            <person name="Hori S."/>
            <person name="Arai W."/>
            <person name="Tsubouchi T."/>
            <person name="Morono Y."/>
            <person name="Uchiyama I."/>
            <person name="Ito T."/>
            <person name="Fujiyama A."/>
            <person name="Inagaki F."/>
            <person name="Takami H."/>
        </authorList>
    </citation>
    <scope>NUCLEOTIDE SEQUENCE</scope>
    <source>
        <strain evidence="1">Expedition CK06-06</strain>
    </source>
</reference>